<feature type="compositionally biased region" description="Basic and acidic residues" evidence="1">
    <location>
        <begin position="1"/>
        <end position="18"/>
    </location>
</feature>
<proteinExistence type="predicted"/>
<dbReference type="AlphaFoldDB" id="X1BHF3"/>
<sequence>MSRKDKGPWPSKLDRVREAGLTGSATWNPSAIADGNEEAKEVTVTGAALGDFAKASFSLDVTDLVLDAQVTVANTVTCILANN</sequence>
<protein>
    <recommendedName>
        <fullName evidence="3">IPT/TIG domain-containing protein</fullName>
    </recommendedName>
</protein>
<dbReference type="EMBL" id="BART01024988">
    <property type="protein sequence ID" value="GAG95364.1"/>
    <property type="molecule type" value="Genomic_DNA"/>
</dbReference>
<name>X1BHF3_9ZZZZ</name>
<gene>
    <name evidence="2" type="ORF">S01H4_44961</name>
</gene>
<evidence type="ECO:0000256" key="1">
    <source>
        <dbReference type="SAM" id="MobiDB-lite"/>
    </source>
</evidence>
<reference evidence="2" key="1">
    <citation type="journal article" date="2014" name="Front. Microbiol.">
        <title>High frequency of phylogenetically diverse reductive dehalogenase-homologous genes in deep subseafloor sedimentary metagenomes.</title>
        <authorList>
            <person name="Kawai M."/>
            <person name="Futagami T."/>
            <person name="Toyoda A."/>
            <person name="Takaki Y."/>
            <person name="Nishi S."/>
            <person name="Hori S."/>
            <person name="Arai W."/>
            <person name="Tsubouchi T."/>
            <person name="Morono Y."/>
            <person name="Uchiyama I."/>
            <person name="Ito T."/>
            <person name="Fujiyama A."/>
            <person name="Inagaki F."/>
            <person name="Takami H."/>
        </authorList>
    </citation>
    <scope>NUCLEOTIDE SEQUENCE</scope>
    <source>
        <strain evidence="2">Expedition CK06-06</strain>
    </source>
</reference>
<feature type="non-terminal residue" evidence="2">
    <location>
        <position position="83"/>
    </location>
</feature>
<feature type="region of interest" description="Disordered" evidence="1">
    <location>
        <begin position="1"/>
        <end position="34"/>
    </location>
</feature>
<organism evidence="2">
    <name type="scientific">marine sediment metagenome</name>
    <dbReference type="NCBI Taxonomy" id="412755"/>
    <lineage>
        <taxon>unclassified sequences</taxon>
        <taxon>metagenomes</taxon>
        <taxon>ecological metagenomes</taxon>
    </lineage>
</organism>
<comment type="caution">
    <text evidence="2">The sequence shown here is derived from an EMBL/GenBank/DDBJ whole genome shotgun (WGS) entry which is preliminary data.</text>
</comment>
<accession>X1BHF3</accession>
<evidence type="ECO:0000313" key="2">
    <source>
        <dbReference type="EMBL" id="GAG95364.1"/>
    </source>
</evidence>
<evidence type="ECO:0008006" key="3">
    <source>
        <dbReference type="Google" id="ProtNLM"/>
    </source>
</evidence>